<feature type="transmembrane region" description="Helical" evidence="1">
    <location>
        <begin position="12"/>
        <end position="32"/>
    </location>
</feature>
<evidence type="ECO:0000256" key="1">
    <source>
        <dbReference type="SAM" id="Phobius"/>
    </source>
</evidence>
<sequence length="121" mass="13841">MLRRATSRAKRPSLKVVIPIILFCTYYPYSWLILNGGSWTDYRWSWIKMWPGLPALVPRALFFHHVSDGLAFSGMLLITLVLVSLMIYLASLRSWLFGVIAPLVFILSALNSMLAYALYRA</sequence>
<keyword evidence="1" id="KW-0472">Membrane</keyword>
<dbReference type="Proteomes" id="UP000318704">
    <property type="component" value="Chromosome"/>
</dbReference>
<name>A0A517VT87_9PLAN</name>
<proteinExistence type="predicted"/>
<accession>A0A517VT87</accession>
<feature type="transmembrane region" description="Helical" evidence="1">
    <location>
        <begin position="69"/>
        <end position="89"/>
    </location>
</feature>
<protein>
    <submittedName>
        <fullName evidence="2">Uncharacterized protein</fullName>
    </submittedName>
</protein>
<organism evidence="2 3">
    <name type="scientific">Gimesia aquarii</name>
    <dbReference type="NCBI Taxonomy" id="2527964"/>
    <lineage>
        <taxon>Bacteria</taxon>
        <taxon>Pseudomonadati</taxon>
        <taxon>Planctomycetota</taxon>
        <taxon>Planctomycetia</taxon>
        <taxon>Planctomycetales</taxon>
        <taxon>Planctomycetaceae</taxon>
        <taxon>Gimesia</taxon>
    </lineage>
</organism>
<keyword evidence="1" id="KW-1133">Transmembrane helix</keyword>
<dbReference type="EMBL" id="CP037920">
    <property type="protein sequence ID" value="QDT96227.1"/>
    <property type="molecule type" value="Genomic_DNA"/>
</dbReference>
<dbReference type="AlphaFoldDB" id="A0A517VT87"/>
<reference evidence="2 3" key="1">
    <citation type="submission" date="2019-03" db="EMBL/GenBank/DDBJ databases">
        <title>Deep-cultivation of Planctomycetes and their phenomic and genomic characterization uncovers novel biology.</title>
        <authorList>
            <person name="Wiegand S."/>
            <person name="Jogler M."/>
            <person name="Boedeker C."/>
            <person name="Pinto D."/>
            <person name="Vollmers J."/>
            <person name="Rivas-Marin E."/>
            <person name="Kohn T."/>
            <person name="Peeters S.H."/>
            <person name="Heuer A."/>
            <person name="Rast P."/>
            <person name="Oberbeckmann S."/>
            <person name="Bunk B."/>
            <person name="Jeske O."/>
            <person name="Meyerdierks A."/>
            <person name="Storesund J.E."/>
            <person name="Kallscheuer N."/>
            <person name="Luecker S."/>
            <person name="Lage O.M."/>
            <person name="Pohl T."/>
            <person name="Merkel B.J."/>
            <person name="Hornburger P."/>
            <person name="Mueller R.-W."/>
            <person name="Bruemmer F."/>
            <person name="Labrenz M."/>
            <person name="Spormann A.M."/>
            <person name="Op den Camp H."/>
            <person name="Overmann J."/>
            <person name="Amann R."/>
            <person name="Jetten M.S.M."/>
            <person name="Mascher T."/>
            <person name="Medema M.H."/>
            <person name="Devos D.P."/>
            <person name="Kaster A.-K."/>
            <person name="Ovreas L."/>
            <person name="Rohde M."/>
            <person name="Galperin M.Y."/>
            <person name="Jogler C."/>
        </authorList>
    </citation>
    <scope>NUCLEOTIDE SEQUENCE [LARGE SCALE GENOMIC DNA]</scope>
    <source>
        <strain evidence="2 3">V144</strain>
    </source>
</reference>
<gene>
    <name evidence="2" type="ORF">V144x_16800</name>
</gene>
<dbReference type="KEGG" id="gaw:V144x_16800"/>
<evidence type="ECO:0000313" key="3">
    <source>
        <dbReference type="Proteomes" id="UP000318704"/>
    </source>
</evidence>
<dbReference type="RefSeq" id="WP_144983989.1">
    <property type="nucleotide sequence ID" value="NZ_CP037920.1"/>
</dbReference>
<feature type="transmembrane region" description="Helical" evidence="1">
    <location>
        <begin position="95"/>
        <end position="119"/>
    </location>
</feature>
<evidence type="ECO:0000313" key="2">
    <source>
        <dbReference type="EMBL" id="QDT96227.1"/>
    </source>
</evidence>
<keyword evidence="1" id="KW-0812">Transmembrane</keyword>